<feature type="compositionally biased region" description="Polar residues" evidence="1">
    <location>
        <begin position="522"/>
        <end position="548"/>
    </location>
</feature>
<reference evidence="3" key="1">
    <citation type="submission" date="2017-03" db="EMBL/GenBank/DDBJ databases">
        <title>Genomes of endolithic fungi from Antarctica.</title>
        <authorList>
            <person name="Coleine C."/>
            <person name="Masonjones S."/>
            <person name="Stajich J.E."/>
        </authorList>
    </citation>
    <scope>NUCLEOTIDE SEQUENCE [LARGE SCALE GENOMIC DNA]</scope>
    <source>
        <strain evidence="3">CCFEE 5527</strain>
    </source>
</reference>
<organism evidence="2 3">
    <name type="scientific">Cryoendolithus antarcticus</name>
    <dbReference type="NCBI Taxonomy" id="1507870"/>
    <lineage>
        <taxon>Eukaryota</taxon>
        <taxon>Fungi</taxon>
        <taxon>Dikarya</taxon>
        <taxon>Ascomycota</taxon>
        <taxon>Pezizomycotina</taxon>
        <taxon>Dothideomycetes</taxon>
        <taxon>Dothideomycetidae</taxon>
        <taxon>Cladosporiales</taxon>
        <taxon>Cladosporiaceae</taxon>
        <taxon>Cryoendolithus</taxon>
    </lineage>
</organism>
<dbReference type="AlphaFoldDB" id="A0A1V8TSX4"/>
<evidence type="ECO:0000313" key="2">
    <source>
        <dbReference type="EMBL" id="OQO14434.1"/>
    </source>
</evidence>
<feature type="region of interest" description="Disordered" evidence="1">
    <location>
        <begin position="517"/>
        <end position="548"/>
    </location>
</feature>
<dbReference type="Proteomes" id="UP000192596">
    <property type="component" value="Unassembled WGS sequence"/>
</dbReference>
<sequence>MSVSAREFCSMHGGWSLKIDFERKGKLYKTCNSTVPDLIPDLKDSLGSSDSSPGACTMAPANGQHVTKAGPVLLRKRTCSFPFALPSSDLPSDASLRDMAETTNMQGPGELRGPLDIEDSVAAAREEAAFEFFINENPIDEPQDTAQLAQHEERQAPHDVESNGTCAQSTVLSTVEEQSDVMDTLSFGLGQVSLYSQPAPSTKRTWTSSNRSIISHWSPGMAAPMATEADDELLIGRNIVNYDLRRAMWKLGPAFNNDRKLRDEMISCIISGGTDRIGDILATGRCNANTSESGELKAMSQGPTVLEFAVQFENVAAIEMLVERGKPSMQTLQRAAEIRRARMIDCVRSRDSNMLLVFCNMREVQPDVDCSVSLDVVHAAIKMADLRTARALNAGLWPRPRGDQDLYDHIMTAIARAVDSRDASTMEALVELVGVVNWRVKCQLRGPGRRALIMSLLKGAGDAVFEVLVEHRLIGAEDRKTFLDVMGSGPGFTHPAAASRMSRIKHILLDYSDPHSRDDSVFTETPHQVLSGSTDTRPNAGAASSTLLRASSPRVASVPIAARSGR</sequence>
<evidence type="ECO:0000313" key="3">
    <source>
        <dbReference type="Proteomes" id="UP000192596"/>
    </source>
</evidence>
<accession>A0A1V8TSX4</accession>
<dbReference type="InParanoid" id="A0A1V8TSX4"/>
<evidence type="ECO:0000256" key="1">
    <source>
        <dbReference type="SAM" id="MobiDB-lite"/>
    </source>
</evidence>
<keyword evidence="3" id="KW-1185">Reference proteome</keyword>
<dbReference type="EMBL" id="NAJO01000002">
    <property type="protein sequence ID" value="OQO14434.1"/>
    <property type="molecule type" value="Genomic_DNA"/>
</dbReference>
<comment type="caution">
    <text evidence="2">The sequence shown here is derived from an EMBL/GenBank/DDBJ whole genome shotgun (WGS) entry which is preliminary data.</text>
</comment>
<name>A0A1V8TSX4_9PEZI</name>
<gene>
    <name evidence="2" type="ORF">B0A48_01311</name>
</gene>
<protein>
    <submittedName>
        <fullName evidence="2">Uncharacterized protein</fullName>
    </submittedName>
</protein>
<proteinExistence type="predicted"/>